<accession>A0ABV4UQK9</accession>
<reference evidence="1 2" key="1">
    <citation type="submission" date="2024-09" db="EMBL/GenBank/DDBJ databases">
        <authorList>
            <person name="Salinas-Garcia M.A."/>
            <person name="Prieme A."/>
        </authorList>
    </citation>
    <scope>NUCLEOTIDE SEQUENCE [LARGE SCALE GENOMIC DNA]</scope>
    <source>
        <strain evidence="1 2">DSM 21081</strain>
    </source>
</reference>
<name>A0ABV4UQK9_9MICC</name>
<gene>
    <name evidence="1" type="ORF">ACETWP_15290</name>
</gene>
<proteinExistence type="predicted"/>
<dbReference type="PANTHER" id="PTHR37807">
    <property type="entry name" value="OS07G0160300 PROTEIN"/>
    <property type="match status" value="1"/>
</dbReference>
<sequence>MAEPAPGRPAPRLVVFCGLPGAGKSAAAGALAARLGLTVIGVDPLEAAMVGAGIERRQPTGLAAYLAAEVLAEAQLRHGLGVVIDAVNDTAEARGQWIRLAARTGARLSWFEVVCSDPTTHRMRLQKRRRAEDPIIGAPTWDSLNRRRRQLAIWRDPRVVLDSLHHTPEELAALAQDAMDGADAAV</sequence>
<dbReference type="SUPFAM" id="SSF52540">
    <property type="entry name" value="P-loop containing nucleoside triphosphate hydrolases"/>
    <property type="match status" value="1"/>
</dbReference>
<dbReference type="Pfam" id="PF13671">
    <property type="entry name" value="AAA_33"/>
    <property type="match status" value="1"/>
</dbReference>
<comment type="caution">
    <text evidence="1">The sequence shown here is derived from an EMBL/GenBank/DDBJ whole genome shotgun (WGS) entry which is preliminary data.</text>
</comment>
<dbReference type="Gene3D" id="3.40.50.300">
    <property type="entry name" value="P-loop containing nucleotide triphosphate hydrolases"/>
    <property type="match status" value="1"/>
</dbReference>
<dbReference type="InterPro" id="IPR027417">
    <property type="entry name" value="P-loop_NTPase"/>
</dbReference>
<evidence type="ECO:0000313" key="2">
    <source>
        <dbReference type="Proteomes" id="UP001575652"/>
    </source>
</evidence>
<evidence type="ECO:0000313" key="1">
    <source>
        <dbReference type="EMBL" id="MFB0835954.1"/>
    </source>
</evidence>
<dbReference type="EMBL" id="JBHDLJ010000016">
    <property type="protein sequence ID" value="MFB0835954.1"/>
    <property type="molecule type" value="Genomic_DNA"/>
</dbReference>
<dbReference type="PANTHER" id="PTHR37807:SF3">
    <property type="entry name" value="OS07G0160300 PROTEIN"/>
    <property type="match status" value="1"/>
</dbReference>
<protein>
    <submittedName>
        <fullName evidence="1">AAA family ATPase</fullName>
    </submittedName>
</protein>
<dbReference type="Proteomes" id="UP001575652">
    <property type="component" value="Unassembled WGS sequence"/>
</dbReference>
<organism evidence="1 2">
    <name type="scientific">Arthrobacter halodurans</name>
    <dbReference type="NCBI Taxonomy" id="516699"/>
    <lineage>
        <taxon>Bacteria</taxon>
        <taxon>Bacillati</taxon>
        <taxon>Actinomycetota</taxon>
        <taxon>Actinomycetes</taxon>
        <taxon>Micrococcales</taxon>
        <taxon>Micrococcaceae</taxon>
        <taxon>Arthrobacter</taxon>
    </lineage>
</organism>
<dbReference type="RefSeq" id="WP_373973132.1">
    <property type="nucleotide sequence ID" value="NZ_JBHDLJ010000016.1"/>
</dbReference>
<keyword evidence="2" id="KW-1185">Reference proteome</keyword>